<dbReference type="Gene3D" id="3.40.50.620">
    <property type="entry name" value="HUPs"/>
    <property type="match status" value="1"/>
</dbReference>
<dbReference type="Proteomes" id="UP000076738">
    <property type="component" value="Unassembled WGS sequence"/>
</dbReference>
<reference evidence="4 5" key="1">
    <citation type="journal article" date="2016" name="Mol. Biol. Evol.">
        <title>Comparative Genomics of Early-Diverging Mushroom-Forming Fungi Provides Insights into the Origins of Lignocellulose Decay Capabilities.</title>
        <authorList>
            <person name="Nagy L.G."/>
            <person name="Riley R."/>
            <person name="Tritt A."/>
            <person name="Adam C."/>
            <person name="Daum C."/>
            <person name="Floudas D."/>
            <person name="Sun H."/>
            <person name="Yadav J.S."/>
            <person name="Pangilinan J."/>
            <person name="Larsson K.H."/>
            <person name="Matsuura K."/>
            <person name="Barry K."/>
            <person name="Labutti K."/>
            <person name="Kuo R."/>
            <person name="Ohm R.A."/>
            <person name="Bhattacharya S.S."/>
            <person name="Shirouzu T."/>
            <person name="Yoshinaga Y."/>
            <person name="Martin F.M."/>
            <person name="Grigoriev I.V."/>
            <person name="Hibbett D.S."/>
        </authorList>
    </citation>
    <scope>NUCLEOTIDE SEQUENCE [LARGE SCALE GENOMIC DNA]</scope>
    <source>
        <strain evidence="4 5">TUFC12733</strain>
    </source>
</reference>
<evidence type="ECO:0000256" key="3">
    <source>
        <dbReference type="HAMAP-Rule" id="MF_03054"/>
    </source>
</evidence>
<dbReference type="GO" id="GO:0032447">
    <property type="term" value="P:protein urmylation"/>
    <property type="evidence" value="ECO:0007669"/>
    <property type="project" value="UniProtKB-UniRule"/>
</dbReference>
<protein>
    <recommendedName>
        <fullName evidence="3">Cytoplasmic tRNA 2-thiolation protein 2</fullName>
    </recommendedName>
</protein>
<dbReference type="InterPro" id="IPR014729">
    <property type="entry name" value="Rossmann-like_a/b/a_fold"/>
</dbReference>
<dbReference type="GO" id="GO:0002143">
    <property type="term" value="P:tRNA wobble position uridine thiolation"/>
    <property type="evidence" value="ECO:0007669"/>
    <property type="project" value="TreeGrafter"/>
</dbReference>
<dbReference type="UniPathway" id="UPA00988"/>
<comment type="similarity">
    <text evidence="3">Belongs to the CTU2/NCS2 family.</text>
</comment>
<evidence type="ECO:0000313" key="5">
    <source>
        <dbReference type="Proteomes" id="UP000076738"/>
    </source>
</evidence>
<dbReference type="GO" id="GO:0000049">
    <property type="term" value="F:tRNA binding"/>
    <property type="evidence" value="ECO:0007669"/>
    <property type="project" value="InterPro"/>
</dbReference>
<dbReference type="EMBL" id="KV417283">
    <property type="protein sequence ID" value="KZO96713.1"/>
    <property type="molecule type" value="Genomic_DNA"/>
</dbReference>
<dbReference type="GO" id="GO:0016779">
    <property type="term" value="F:nucleotidyltransferase activity"/>
    <property type="evidence" value="ECO:0007669"/>
    <property type="project" value="UniProtKB-UniRule"/>
</dbReference>
<comment type="function">
    <text evidence="3">Plays a central role in 2-thiolation of mcm(5)S(2)U at tRNA wobble positions of tRNA(Lys), tRNA(Glu) and tRNA(Gln). May act by forming a heterodimer with NCS6 that ligates sulfur from thiocarboxylated URM1 onto the uridine of tRNAs at wobble position. Prior mcm(5) tRNA modification by the elongator complex is required for 2-thiolation. May also be involved in protein urmylation.</text>
</comment>
<proteinExistence type="inferred from homology"/>
<dbReference type="STRING" id="1330018.A0A167MHF5"/>
<dbReference type="SUPFAM" id="SSF52402">
    <property type="entry name" value="Adenine nucleotide alpha hydrolases-like"/>
    <property type="match status" value="1"/>
</dbReference>
<comment type="pathway">
    <text evidence="3">tRNA modification; 5-methoxycarbonylmethyl-2-thiouridine-tRNA biosynthesis.</text>
</comment>
<gene>
    <name evidence="3" type="primary">NCS2</name>
    <name evidence="3" type="synonym">CTU2</name>
    <name evidence="4" type="ORF">CALVIDRAFT_563781</name>
</gene>
<dbReference type="HAMAP" id="MF_03054">
    <property type="entry name" value="CTU2"/>
    <property type="match status" value="1"/>
</dbReference>
<evidence type="ECO:0000313" key="4">
    <source>
        <dbReference type="EMBL" id="KZO96713.1"/>
    </source>
</evidence>
<dbReference type="GO" id="GO:0005829">
    <property type="term" value="C:cytosol"/>
    <property type="evidence" value="ECO:0007669"/>
    <property type="project" value="TreeGrafter"/>
</dbReference>
<comment type="subcellular location">
    <subcellularLocation>
        <location evidence="3">Cytoplasm</location>
    </subcellularLocation>
</comment>
<accession>A0A167MHF5</accession>
<organism evidence="4 5">
    <name type="scientific">Calocera viscosa (strain TUFC12733)</name>
    <dbReference type="NCBI Taxonomy" id="1330018"/>
    <lineage>
        <taxon>Eukaryota</taxon>
        <taxon>Fungi</taxon>
        <taxon>Dikarya</taxon>
        <taxon>Basidiomycota</taxon>
        <taxon>Agaricomycotina</taxon>
        <taxon>Dacrymycetes</taxon>
        <taxon>Dacrymycetales</taxon>
        <taxon>Dacrymycetaceae</taxon>
        <taxon>Calocera</taxon>
    </lineage>
</organism>
<sequence length="477" mass="51260">MSCDAPPSTEDLMPRRSRYDRGQTCIKCKSQRGNLVIKHTVYCSSCLPAMLVRKFRRALSTSLDPAAPSRGTPSRTPPPDVILGLSGGPSSVVLLDLVWKCFSAQGSGRKDERRQVGKVRAVHIDWSCLGRASLVESLKENCDHYGIDFTVVRGEEAFEPAWRNAVGLDGSAADAHIDLSSARLPFVPSLAGPSDPVATLRAHLRSLPTPTSVPATLHTLTRLLLLHTASSSDCSVLMLGTSLPRLSIDLLETVAYGGGFALGAEREEIVRTSRGDVKIVRPLRDWSLKELGWWLYSRQLSVPRGVNGKPTQALAPTGGKTIGKLTEDFVIGLERDYPSTVSTISKTAAKVVPAEEAAYTCAYCLRPAQKDATRWKAGTAIMSLPFLITNAATDPLTPPKTPPLPAEKGLADSLCYSCYTHLTARGGTGAGKIPALASNGGLVTLGEAGMPMPVWVQQKLTEEEMRESIGGFLLEDE</sequence>
<dbReference type="Pfam" id="PF10288">
    <property type="entry name" value="CTU2"/>
    <property type="match status" value="1"/>
</dbReference>
<dbReference type="PANTHER" id="PTHR20882">
    <property type="entry name" value="CYTOPLASMIC TRNA 2-THIOLATION PROTEIN 2"/>
    <property type="match status" value="1"/>
</dbReference>
<keyword evidence="5" id="KW-1185">Reference proteome</keyword>
<dbReference type="AlphaFoldDB" id="A0A167MHF5"/>
<dbReference type="PANTHER" id="PTHR20882:SF14">
    <property type="entry name" value="CYTOPLASMIC TRNA 2-THIOLATION PROTEIN 2"/>
    <property type="match status" value="1"/>
</dbReference>
<evidence type="ECO:0000256" key="1">
    <source>
        <dbReference type="ARBA" id="ARBA00022490"/>
    </source>
</evidence>
<dbReference type="GO" id="GO:0016783">
    <property type="term" value="F:sulfurtransferase activity"/>
    <property type="evidence" value="ECO:0007669"/>
    <property type="project" value="TreeGrafter"/>
</dbReference>
<keyword evidence="1 3" id="KW-0963">Cytoplasm</keyword>
<dbReference type="OrthoDB" id="25129at2759"/>
<name>A0A167MHF5_CALVF</name>
<dbReference type="InterPro" id="IPR019407">
    <property type="entry name" value="CTU2"/>
</dbReference>
<keyword evidence="2 3" id="KW-0819">tRNA processing</keyword>
<evidence type="ECO:0000256" key="2">
    <source>
        <dbReference type="ARBA" id="ARBA00022694"/>
    </source>
</evidence>